<comment type="caution">
    <text evidence="7">The sequence shown here is derived from an EMBL/GenBank/DDBJ whole genome shotgun (WGS) entry which is preliminary data.</text>
</comment>
<evidence type="ECO:0000313" key="7">
    <source>
        <dbReference type="EMBL" id="MDR4305634.1"/>
    </source>
</evidence>
<feature type="transmembrane region" description="Helical" evidence="5">
    <location>
        <begin position="294"/>
        <end position="312"/>
    </location>
</feature>
<feature type="transmembrane region" description="Helical" evidence="5">
    <location>
        <begin position="324"/>
        <end position="341"/>
    </location>
</feature>
<dbReference type="InterPro" id="IPR011547">
    <property type="entry name" value="SLC26A/SulP_dom"/>
</dbReference>
<name>A0ABU1DC12_9HYPH</name>
<evidence type="ECO:0000256" key="2">
    <source>
        <dbReference type="ARBA" id="ARBA00022692"/>
    </source>
</evidence>
<feature type="transmembrane region" description="Helical" evidence="5">
    <location>
        <begin position="252"/>
        <end position="274"/>
    </location>
</feature>
<keyword evidence="4 5" id="KW-0472">Membrane</keyword>
<feature type="transmembrane region" description="Helical" evidence="5">
    <location>
        <begin position="89"/>
        <end position="115"/>
    </location>
</feature>
<protein>
    <submittedName>
        <fullName evidence="7">SulP family inorganic anion transporter</fullName>
    </submittedName>
</protein>
<gene>
    <name evidence="7" type="ORF">IHQ68_03225</name>
</gene>
<evidence type="ECO:0000256" key="4">
    <source>
        <dbReference type="ARBA" id="ARBA00023136"/>
    </source>
</evidence>
<dbReference type="EMBL" id="JADBEO010000005">
    <property type="protein sequence ID" value="MDR4305634.1"/>
    <property type="molecule type" value="Genomic_DNA"/>
</dbReference>
<feature type="transmembrane region" description="Helical" evidence="5">
    <location>
        <begin position="348"/>
        <end position="366"/>
    </location>
</feature>
<evidence type="ECO:0000256" key="1">
    <source>
        <dbReference type="ARBA" id="ARBA00004141"/>
    </source>
</evidence>
<organism evidence="7 8">
    <name type="scientific">Chelatococcus sambhunathii</name>
    <dbReference type="NCBI Taxonomy" id="363953"/>
    <lineage>
        <taxon>Bacteria</taxon>
        <taxon>Pseudomonadati</taxon>
        <taxon>Pseudomonadota</taxon>
        <taxon>Alphaproteobacteria</taxon>
        <taxon>Hyphomicrobiales</taxon>
        <taxon>Chelatococcaceae</taxon>
        <taxon>Chelatococcus</taxon>
    </lineage>
</organism>
<dbReference type="RefSeq" id="WP_309388793.1">
    <property type="nucleotide sequence ID" value="NZ_JADBEO010000005.1"/>
</dbReference>
<feature type="transmembrane region" description="Helical" evidence="5">
    <location>
        <begin position="386"/>
        <end position="411"/>
    </location>
</feature>
<feature type="transmembrane region" description="Helical" evidence="5">
    <location>
        <begin position="168"/>
        <end position="188"/>
    </location>
</feature>
<evidence type="ECO:0000313" key="8">
    <source>
        <dbReference type="Proteomes" id="UP001181622"/>
    </source>
</evidence>
<keyword evidence="3 5" id="KW-1133">Transmembrane helix</keyword>
<feature type="domain" description="SLC26A/SulP transporter" evidence="6">
    <location>
        <begin position="16"/>
        <end position="389"/>
    </location>
</feature>
<keyword evidence="8" id="KW-1185">Reference proteome</keyword>
<feature type="transmembrane region" description="Helical" evidence="5">
    <location>
        <begin position="20"/>
        <end position="40"/>
    </location>
</feature>
<feature type="transmembrane region" description="Helical" evidence="5">
    <location>
        <begin position="200"/>
        <end position="222"/>
    </location>
</feature>
<accession>A0ABU1DC12</accession>
<dbReference type="InterPro" id="IPR001902">
    <property type="entry name" value="SLC26A/SulP_fam"/>
</dbReference>
<dbReference type="PANTHER" id="PTHR11814">
    <property type="entry name" value="SULFATE TRANSPORTER"/>
    <property type="match status" value="1"/>
</dbReference>
<proteinExistence type="predicted"/>
<keyword evidence="2 5" id="KW-0812">Transmembrane</keyword>
<evidence type="ECO:0000256" key="3">
    <source>
        <dbReference type="ARBA" id="ARBA00022989"/>
    </source>
</evidence>
<feature type="transmembrane region" description="Helical" evidence="5">
    <location>
        <begin position="127"/>
        <end position="148"/>
    </location>
</feature>
<dbReference type="Proteomes" id="UP001181622">
    <property type="component" value="Unassembled WGS sequence"/>
</dbReference>
<evidence type="ECO:0000259" key="6">
    <source>
        <dbReference type="Pfam" id="PF00916"/>
    </source>
</evidence>
<comment type="subcellular location">
    <subcellularLocation>
        <location evidence="1">Membrane</location>
        <topology evidence="1">Multi-pass membrane protein</topology>
    </subcellularLocation>
</comment>
<evidence type="ECO:0000256" key="5">
    <source>
        <dbReference type="SAM" id="Phobius"/>
    </source>
</evidence>
<reference evidence="7" key="1">
    <citation type="submission" date="2020-10" db="EMBL/GenBank/DDBJ databases">
        <authorList>
            <person name="Abbas A."/>
            <person name="Razzaq R."/>
            <person name="Waqas M."/>
            <person name="Abbas N."/>
            <person name="Nielsen T.K."/>
            <person name="Hansen L.H."/>
            <person name="Hussain S."/>
            <person name="Shahid M."/>
        </authorList>
    </citation>
    <scope>NUCLEOTIDE SEQUENCE</scope>
    <source>
        <strain evidence="7">S14</strain>
    </source>
</reference>
<dbReference type="Pfam" id="PF00916">
    <property type="entry name" value="Sulfate_transp"/>
    <property type="match status" value="1"/>
</dbReference>
<feature type="transmembrane region" description="Helical" evidence="5">
    <location>
        <begin position="47"/>
        <end position="69"/>
    </location>
</feature>
<sequence>MKPSSASSRLSLPATLSRDLPVSIVVFMVAIPLCLGIALASGVPAEAGIISGVVGGILVGLIGGAPLQVSGPAAGLAVVVFEIVREHGIASLGPIVLAAGLLQIAAGMLGFGAWFRAISPAVVQGMLAGIGVLIVVVQLHVLIDAAPLPTALESLIAIPGAFGDVLKLATPTGALALPVGLITILAMIGWEKLRPQRLKLLPGALVGVAAGTLVANLLTLPIKHVKAPENVFAGVTSLPGLAEFGRLADLNVLLAVVVIAVIASAETMLSAAAVDKMHDGPRAAYNRELSAQGVGNAVCGMFGALPMTGVIVRSSANVQAGAASRWSAILHGVWLLAFVAAMPSALELVPTAALAGILVVTGWRLIQFEHARGLLRRHGPLPAAVWAATLIVVVAVDLLTGVLVGLGLALVEVLPHLKRRYLVVRSHESGDGEVALKLAGSATFLQLPALERELAAVPAGTRVTIETKRLDYIDHTTRELITEWAGRRAEGSTVKIAGRKTPHERRLAAALSGVSG</sequence>